<dbReference type="EMBL" id="OX459967">
    <property type="protein sequence ID" value="CAI9171767.1"/>
    <property type="molecule type" value="Genomic_DNA"/>
</dbReference>
<dbReference type="Proteomes" id="UP001176941">
    <property type="component" value="Chromosome 31"/>
</dbReference>
<feature type="region of interest" description="Disordered" evidence="1">
    <location>
        <begin position="20"/>
        <end position="39"/>
    </location>
</feature>
<sequence>MVRVSEGLGYYEKIKERCGSGREEKHTASLSCSPGQEREMKGLPLKKNLAEMEFLGERWFSIKMKDVRRMEKKKLEASD</sequence>
<keyword evidence="3" id="KW-1185">Reference proteome</keyword>
<evidence type="ECO:0000256" key="1">
    <source>
        <dbReference type="SAM" id="MobiDB-lite"/>
    </source>
</evidence>
<proteinExistence type="predicted"/>
<evidence type="ECO:0000313" key="2">
    <source>
        <dbReference type="EMBL" id="CAI9171767.1"/>
    </source>
</evidence>
<organism evidence="2 3">
    <name type="scientific">Rangifer tarandus platyrhynchus</name>
    <name type="common">Svalbard reindeer</name>
    <dbReference type="NCBI Taxonomy" id="3082113"/>
    <lineage>
        <taxon>Eukaryota</taxon>
        <taxon>Metazoa</taxon>
        <taxon>Chordata</taxon>
        <taxon>Craniata</taxon>
        <taxon>Vertebrata</taxon>
        <taxon>Euteleostomi</taxon>
        <taxon>Mammalia</taxon>
        <taxon>Eutheria</taxon>
        <taxon>Laurasiatheria</taxon>
        <taxon>Artiodactyla</taxon>
        <taxon>Ruminantia</taxon>
        <taxon>Pecora</taxon>
        <taxon>Cervidae</taxon>
        <taxon>Odocoileinae</taxon>
        <taxon>Rangifer</taxon>
    </lineage>
</organism>
<gene>
    <name evidence="2" type="ORF">MRATA1EN1_LOCUS20729</name>
</gene>
<protein>
    <submittedName>
        <fullName evidence="2">Uncharacterized protein</fullName>
    </submittedName>
</protein>
<name>A0ABN8ZCY5_RANTA</name>
<evidence type="ECO:0000313" key="3">
    <source>
        <dbReference type="Proteomes" id="UP001176941"/>
    </source>
</evidence>
<reference evidence="2" key="1">
    <citation type="submission" date="2023-04" db="EMBL/GenBank/DDBJ databases">
        <authorList>
            <consortium name="ELIXIR-Norway"/>
        </authorList>
    </citation>
    <scope>NUCLEOTIDE SEQUENCE [LARGE SCALE GENOMIC DNA]</scope>
</reference>
<accession>A0ABN8ZCY5</accession>